<dbReference type="InterPro" id="IPR005243">
    <property type="entry name" value="THIRX-like_proc"/>
</dbReference>
<protein>
    <recommendedName>
        <fullName evidence="3">Thioredoxin-like fold domain-containing protein</fullName>
    </recommendedName>
</protein>
<comment type="caution">
    <text evidence="4">The sequence shown here is derived from an EMBL/GenBank/DDBJ whole genome shotgun (WGS) entry which is preliminary data.</text>
</comment>
<dbReference type="Pfam" id="PF13192">
    <property type="entry name" value="Thioredoxin_3"/>
    <property type="match status" value="1"/>
</dbReference>
<dbReference type="EMBL" id="PFSK01000026">
    <property type="protein sequence ID" value="PJC22688.1"/>
    <property type="molecule type" value="Genomic_DNA"/>
</dbReference>
<proteinExistence type="predicted"/>
<evidence type="ECO:0000256" key="1">
    <source>
        <dbReference type="PIRSR" id="PIRSR037031-50"/>
    </source>
</evidence>
<dbReference type="InterPro" id="IPR012336">
    <property type="entry name" value="Thioredoxin-like_fold"/>
</dbReference>
<dbReference type="Gene3D" id="3.40.30.10">
    <property type="entry name" value="Glutaredoxin"/>
    <property type="match status" value="1"/>
</dbReference>
<reference evidence="5" key="1">
    <citation type="submission" date="2017-09" db="EMBL/GenBank/DDBJ databases">
        <title>Depth-based differentiation of microbial function through sediment-hosted aquifers and enrichment of novel symbionts in the deep terrestrial subsurface.</title>
        <authorList>
            <person name="Probst A.J."/>
            <person name="Ladd B."/>
            <person name="Jarett J.K."/>
            <person name="Geller-Mcgrath D.E."/>
            <person name="Sieber C.M.K."/>
            <person name="Emerson J.B."/>
            <person name="Anantharaman K."/>
            <person name="Thomas B.C."/>
            <person name="Malmstrom R."/>
            <person name="Stieglmeier M."/>
            <person name="Klingl A."/>
            <person name="Woyke T."/>
            <person name="Ryan C.M."/>
            <person name="Banfield J.F."/>
        </authorList>
    </citation>
    <scope>NUCLEOTIDE SEQUENCE [LARGE SCALE GENOMIC DNA]</scope>
</reference>
<keyword evidence="2" id="KW-1015">Disulfide bond</keyword>
<name>A0A2M8EJ03_UNCKA</name>
<dbReference type="NCBIfam" id="TIGR00412">
    <property type="entry name" value="redox_disulf_2"/>
    <property type="match status" value="1"/>
</dbReference>
<accession>A0A2M8EJ03</accession>
<dbReference type="InterPro" id="IPR036249">
    <property type="entry name" value="Thioredoxin-like_sf"/>
</dbReference>
<feature type="disulfide bond" description="Redox-active" evidence="2">
    <location>
        <begin position="10"/>
        <end position="13"/>
    </location>
</feature>
<feature type="domain" description="Thioredoxin-like fold" evidence="3">
    <location>
        <begin position="1"/>
        <end position="76"/>
    </location>
</feature>
<keyword evidence="2" id="KW-0676">Redox-active center</keyword>
<evidence type="ECO:0000259" key="3">
    <source>
        <dbReference type="Pfam" id="PF13192"/>
    </source>
</evidence>
<gene>
    <name evidence="4" type="ORF">CO059_02015</name>
</gene>
<evidence type="ECO:0000313" key="5">
    <source>
        <dbReference type="Proteomes" id="UP000228781"/>
    </source>
</evidence>
<feature type="active site" description="Nucleophile" evidence="1">
    <location>
        <position position="10"/>
    </location>
</feature>
<sequence length="77" mass="8557">MKIQILGPGCPKCFALEENVKKAVEELGIEAEIEHIFDVSKMIEMGMMMSPGLAIDGRLISQGGIPEVEEIKKWLKQ</sequence>
<dbReference type="PIRSF" id="PIRSF037031">
    <property type="entry name" value="Redox_disulphide_2"/>
    <property type="match status" value="1"/>
</dbReference>
<dbReference type="SUPFAM" id="SSF52833">
    <property type="entry name" value="Thioredoxin-like"/>
    <property type="match status" value="1"/>
</dbReference>
<evidence type="ECO:0000256" key="2">
    <source>
        <dbReference type="PIRSR" id="PIRSR037031-51"/>
    </source>
</evidence>
<dbReference type="PANTHER" id="PTHR36450">
    <property type="entry name" value="THIOREDOXIN"/>
    <property type="match status" value="1"/>
</dbReference>
<evidence type="ECO:0000313" key="4">
    <source>
        <dbReference type="EMBL" id="PJC22688.1"/>
    </source>
</evidence>
<organism evidence="4 5">
    <name type="scientific">candidate division WWE3 bacterium CG_4_9_14_0_2_um_filter_48_10</name>
    <dbReference type="NCBI Taxonomy" id="1975078"/>
    <lineage>
        <taxon>Bacteria</taxon>
        <taxon>Katanobacteria</taxon>
    </lineage>
</organism>
<dbReference type="PANTHER" id="PTHR36450:SF1">
    <property type="entry name" value="THIOREDOXIN"/>
    <property type="match status" value="1"/>
</dbReference>
<feature type="active site" description="Nucleophile" evidence="1">
    <location>
        <position position="13"/>
    </location>
</feature>
<dbReference type="Proteomes" id="UP000228781">
    <property type="component" value="Unassembled WGS sequence"/>
</dbReference>
<dbReference type="AlphaFoldDB" id="A0A2M8EJ03"/>